<comment type="caution">
    <text evidence="2">The sequence shown here is derived from an EMBL/GenBank/DDBJ whole genome shotgun (WGS) entry which is preliminary data.</text>
</comment>
<dbReference type="InterPro" id="IPR007410">
    <property type="entry name" value="LpqE-like"/>
</dbReference>
<dbReference type="Proteomes" id="UP000287908">
    <property type="component" value="Unassembled WGS sequence"/>
</dbReference>
<dbReference type="SUPFAM" id="SSF110087">
    <property type="entry name" value="DR1885-like metal-binding protein"/>
    <property type="match status" value="1"/>
</dbReference>
<dbReference type="RefSeq" id="WP_126785033.1">
    <property type="nucleotide sequence ID" value="NZ_PIQF01000003.1"/>
</dbReference>
<evidence type="ECO:0000313" key="3">
    <source>
        <dbReference type="Proteomes" id="UP000287908"/>
    </source>
</evidence>
<keyword evidence="3" id="KW-1185">Reference proteome</keyword>
<evidence type="ECO:0000256" key="1">
    <source>
        <dbReference type="SAM" id="SignalP"/>
    </source>
</evidence>
<dbReference type="Pfam" id="PF04314">
    <property type="entry name" value="PCuAC"/>
    <property type="match status" value="1"/>
</dbReference>
<keyword evidence="1" id="KW-0732">Signal</keyword>
<name>A0A432ZB76_9GAMM</name>
<evidence type="ECO:0000313" key="2">
    <source>
        <dbReference type="EMBL" id="RUO75159.1"/>
    </source>
</evidence>
<reference evidence="2 3" key="1">
    <citation type="journal article" date="2011" name="Front. Microbiol.">
        <title>Genomic signatures of strain selection and enhancement in Bacillus atrophaeus var. globigii, a historical biowarfare simulant.</title>
        <authorList>
            <person name="Gibbons H.S."/>
            <person name="Broomall S.M."/>
            <person name="McNew L.A."/>
            <person name="Daligault H."/>
            <person name="Chapman C."/>
            <person name="Bruce D."/>
            <person name="Karavis M."/>
            <person name="Krepps M."/>
            <person name="McGregor P.A."/>
            <person name="Hong C."/>
            <person name="Park K.H."/>
            <person name="Akmal A."/>
            <person name="Feldman A."/>
            <person name="Lin J.S."/>
            <person name="Chang W.E."/>
            <person name="Higgs B.W."/>
            <person name="Demirev P."/>
            <person name="Lindquist J."/>
            <person name="Liem A."/>
            <person name="Fochler E."/>
            <person name="Read T.D."/>
            <person name="Tapia R."/>
            <person name="Johnson S."/>
            <person name="Bishop-Lilly K.A."/>
            <person name="Detter C."/>
            <person name="Han C."/>
            <person name="Sozhamannan S."/>
            <person name="Rosenzweig C.N."/>
            <person name="Skowronski E.W."/>
        </authorList>
    </citation>
    <scope>NUCLEOTIDE SEQUENCE [LARGE SCALE GENOMIC DNA]</scope>
    <source>
        <strain evidence="2 3">CL-SP19</strain>
    </source>
</reference>
<feature type="chain" id="PRO_5019477731" description="Copper chaperone PCu(A)C" evidence="1">
    <location>
        <begin position="23"/>
        <end position="143"/>
    </location>
</feature>
<dbReference type="InterPro" id="IPR058248">
    <property type="entry name" value="Lxx211020-like"/>
</dbReference>
<sequence>MKSCIGYCIAALTTLFSVTVFAADLQVTSSWARASIPGAANGAAYVSMNNQASKAKTITGITSNVSDKTELHEHVHEQGMMKMIHVPELEIAPGESLTMKPGGYHIMLFNLQQPLTSGEQITLTFKFSDGNSQDVSIDVRKSQ</sequence>
<dbReference type="InterPro" id="IPR036182">
    <property type="entry name" value="PCuAC_sf"/>
</dbReference>
<evidence type="ECO:0008006" key="4">
    <source>
        <dbReference type="Google" id="ProtNLM"/>
    </source>
</evidence>
<feature type="signal peptide" evidence="1">
    <location>
        <begin position="1"/>
        <end position="22"/>
    </location>
</feature>
<protein>
    <recommendedName>
        <fullName evidence="4">Copper chaperone PCu(A)C</fullName>
    </recommendedName>
</protein>
<dbReference type="Gene3D" id="2.60.40.1890">
    <property type="entry name" value="PCu(A)C copper chaperone"/>
    <property type="match status" value="1"/>
</dbReference>
<proteinExistence type="predicted"/>
<organism evidence="2 3">
    <name type="scientific">Idiomarina seosinensis</name>
    <dbReference type="NCBI Taxonomy" id="281739"/>
    <lineage>
        <taxon>Bacteria</taxon>
        <taxon>Pseudomonadati</taxon>
        <taxon>Pseudomonadota</taxon>
        <taxon>Gammaproteobacteria</taxon>
        <taxon>Alteromonadales</taxon>
        <taxon>Idiomarinaceae</taxon>
        <taxon>Idiomarina</taxon>
    </lineage>
</organism>
<dbReference type="EMBL" id="PIQF01000003">
    <property type="protein sequence ID" value="RUO75159.1"/>
    <property type="molecule type" value="Genomic_DNA"/>
</dbReference>
<accession>A0A432ZB76</accession>
<gene>
    <name evidence="2" type="ORF">CWI81_09230</name>
</gene>
<dbReference type="PANTHER" id="PTHR36302">
    <property type="entry name" value="BLR7088 PROTEIN"/>
    <property type="match status" value="1"/>
</dbReference>
<dbReference type="AlphaFoldDB" id="A0A432ZB76"/>
<dbReference type="OrthoDB" id="9796962at2"/>
<dbReference type="PANTHER" id="PTHR36302:SF1">
    <property type="entry name" value="COPPER CHAPERONE PCU(A)C"/>
    <property type="match status" value="1"/>
</dbReference>